<protein>
    <recommendedName>
        <fullName evidence="1">Alginate export domain-containing protein</fullName>
    </recommendedName>
</protein>
<reference evidence="2 3" key="1">
    <citation type="submission" date="2018-06" db="EMBL/GenBank/DDBJ databases">
        <authorList>
            <consortium name="Pathogen Informatics"/>
            <person name="Doyle S."/>
        </authorList>
    </citation>
    <scope>NUCLEOTIDE SEQUENCE [LARGE SCALE GENOMIC DNA]</scope>
    <source>
        <strain evidence="2 3">NCTC13350</strain>
    </source>
</reference>
<gene>
    <name evidence="2" type="ORF">NCTC13350_02925</name>
</gene>
<evidence type="ECO:0000313" key="3">
    <source>
        <dbReference type="Proteomes" id="UP000255000"/>
    </source>
</evidence>
<dbReference type="InterPro" id="IPR025388">
    <property type="entry name" value="Alginate_export_dom"/>
</dbReference>
<evidence type="ECO:0000259" key="1">
    <source>
        <dbReference type="Pfam" id="PF13372"/>
    </source>
</evidence>
<name>A0A378ZXL9_9HYPH</name>
<sequence length="588" mass="64363">MVSRPLLSLQTFAALARGIVVLVVSATFTWLPGAQQAWAQASIGADEGQRIAEIRVRLMNPSPDKAINDRAIDQFRRGLAVYPDDHFSRTLVDFALNRATRAAGLASASYDIGFGYTGGLTLTFDLTLGDAAAAGAPRGMLATGKTSDFPVLYDSGGTYVKVKAESIALHYGNADAWYGRPDLMLNGNPMVQGKPSGKGYQHWVEGMVHTGLYGITPLSERFYVFGGASVLASGSYGQELFSNRTRSHVAIEDAFAGFITGVTRENGDRLQLDASAGRQRFTLGDGFLIINTAANGRDRAALQANPRWSADMVALARLRYNNTKVELFRVDPDELPILDSKTVIDGINIETRLSNGFEAAASFLRVPQSSFKYFTPAQTFTREGLQVFDARLRWQPNPAGTPGPFVAAEAALQRNENFDMQAYGFYGEAGWSFAGLPWSPTFSYRYAQFSGDDPNTSTFERWDPLLSGGNGEQWVQGINHFKVVQDSNVIAHRFQLRLRPSAKFELVPQVWLFRADSLTNLGGNPALSFLGSKDYGYELNLTGKYFASRNVYVQGHVAATFPGAAVKNAFNADPDPWLSTMLFVRVAY</sequence>
<evidence type="ECO:0000313" key="2">
    <source>
        <dbReference type="EMBL" id="SUB01976.1"/>
    </source>
</evidence>
<organism evidence="2 3">
    <name type="scientific">Pannonibacter phragmitetus</name>
    <dbReference type="NCBI Taxonomy" id="121719"/>
    <lineage>
        <taxon>Bacteria</taxon>
        <taxon>Pseudomonadati</taxon>
        <taxon>Pseudomonadota</taxon>
        <taxon>Alphaproteobacteria</taxon>
        <taxon>Hyphomicrobiales</taxon>
        <taxon>Stappiaceae</taxon>
        <taxon>Pannonibacter</taxon>
    </lineage>
</organism>
<dbReference type="Pfam" id="PF13372">
    <property type="entry name" value="Alginate_exp"/>
    <property type="match status" value="1"/>
</dbReference>
<accession>A0A378ZXL9</accession>
<dbReference type="Proteomes" id="UP000255000">
    <property type="component" value="Unassembled WGS sequence"/>
</dbReference>
<dbReference type="EMBL" id="UGSK01000001">
    <property type="protein sequence ID" value="SUB01976.1"/>
    <property type="molecule type" value="Genomic_DNA"/>
</dbReference>
<dbReference type="AlphaFoldDB" id="A0A378ZXL9"/>
<dbReference type="OrthoDB" id="311329at2"/>
<dbReference type="RefSeq" id="WP_019963993.1">
    <property type="nucleotide sequence ID" value="NZ_UGSK01000001.1"/>
</dbReference>
<feature type="domain" description="Alginate export" evidence="1">
    <location>
        <begin position="243"/>
        <end position="570"/>
    </location>
</feature>
<proteinExistence type="predicted"/>